<name>D9SR40_CLOC7</name>
<dbReference type="PIRSF" id="PIRSF016557">
    <property type="entry name" value="Caps_synth_CpsB"/>
    <property type="match status" value="1"/>
</dbReference>
<evidence type="ECO:0000256" key="5">
    <source>
        <dbReference type="ARBA" id="ARBA00051722"/>
    </source>
</evidence>
<dbReference type="Gene3D" id="3.20.20.140">
    <property type="entry name" value="Metal-dependent hydrolases"/>
    <property type="match status" value="1"/>
</dbReference>
<dbReference type="PANTHER" id="PTHR39181">
    <property type="entry name" value="TYROSINE-PROTEIN PHOSPHATASE YWQE"/>
    <property type="match status" value="1"/>
</dbReference>
<keyword evidence="4" id="KW-0904">Protein phosphatase</keyword>
<dbReference type="RefSeq" id="WP_010074895.1">
    <property type="nucleotide sequence ID" value="NC_014393.1"/>
</dbReference>
<dbReference type="InterPro" id="IPR016195">
    <property type="entry name" value="Pol/histidinol_Pase-like"/>
</dbReference>
<keyword evidence="7" id="KW-1185">Reference proteome</keyword>
<evidence type="ECO:0000313" key="7">
    <source>
        <dbReference type="Proteomes" id="UP000002730"/>
    </source>
</evidence>
<dbReference type="InterPro" id="IPR016667">
    <property type="entry name" value="Caps_polysacc_synth_CpsB/CapC"/>
</dbReference>
<dbReference type="eggNOG" id="COG4464">
    <property type="taxonomic scope" value="Bacteria"/>
</dbReference>
<reference evidence="6 7" key="1">
    <citation type="submission" date="2010-08" db="EMBL/GenBank/DDBJ databases">
        <title>Complete sequence of Clostridium cellulovorans 743B.</title>
        <authorList>
            <consortium name="US DOE Joint Genome Institute"/>
            <person name="Lucas S."/>
            <person name="Copeland A."/>
            <person name="Lapidus A."/>
            <person name="Cheng J.-F."/>
            <person name="Bruce D."/>
            <person name="Goodwin L."/>
            <person name="Pitluck S."/>
            <person name="Chertkov O."/>
            <person name="Detter J.C."/>
            <person name="Han C."/>
            <person name="Tapia R."/>
            <person name="Land M."/>
            <person name="Hauser L."/>
            <person name="Chang Y.-J."/>
            <person name="Jeffries C."/>
            <person name="Kyrpides N."/>
            <person name="Ivanova N."/>
            <person name="Mikhailova N."/>
            <person name="Hemme C.L."/>
            <person name="Woyke T."/>
        </authorList>
    </citation>
    <scope>NUCLEOTIDE SEQUENCE [LARGE SCALE GENOMIC DNA]</scope>
    <source>
        <strain evidence="7">ATCC 35296 / DSM 3052 / OCM 3 / 743B</strain>
    </source>
</reference>
<dbReference type="Proteomes" id="UP000002730">
    <property type="component" value="Chromosome"/>
</dbReference>
<dbReference type="SUPFAM" id="SSF89550">
    <property type="entry name" value="PHP domain-like"/>
    <property type="match status" value="1"/>
</dbReference>
<evidence type="ECO:0000256" key="3">
    <source>
        <dbReference type="ARBA" id="ARBA00022801"/>
    </source>
</evidence>
<keyword evidence="3 6" id="KW-0378">Hydrolase</keyword>
<dbReference type="KEGG" id="ccb:Clocel_0555"/>
<gene>
    <name evidence="6" type="ordered locus">Clocel_0555</name>
</gene>
<dbReference type="GO" id="GO:0030145">
    <property type="term" value="F:manganese ion binding"/>
    <property type="evidence" value="ECO:0007669"/>
    <property type="project" value="InterPro"/>
</dbReference>
<dbReference type="EMBL" id="CP002160">
    <property type="protein sequence ID" value="ADL50328.1"/>
    <property type="molecule type" value="Genomic_DNA"/>
</dbReference>
<proteinExistence type="inferred from homology"/>
<comment type="catalytic activity">
    <reaction evidence="5">
        <text>O-phospho-L-tyrosyl-[protein] + H2O = L-tyrosyl-[protein] + phosphate</text>
        <dbReference type="Rhea" id="RHEA:10684"/>
        <dbReference type="Rhea" id="RHEA-COMP:10136"/>
        <dbReference type="Rhea" id="RHEA-COMP:20101"/>
        <dbReference type="ChEBI" id="CHEBI:15377"/>
        <dbReference type="ChEBI" id="CHEBI:43474"/>
        <dbReference type="ChEBI" id="CHEBI:46858"/>
        <dbReference type="ChEBI" id="CHEBI:61978"/>
        <dbReference type="EC" id="3.1.3.48"/>
    </reaction>
</comment>
<accession>D9SR40</accession>
<comment type="similarity">
    <text evidence="1">Belongs to the metallo-dependent hydrolases superfamily. CpsB/CapC family.</text>
</comment>
<dbReference type="Pfam" id="PF19567">
    <property type="entry name" value="CpsB_CapC"/>
    <property type="match status" value="1"/>
</dbReference>
<dbReference type="GO" id="GO:0004725">
    <property type="term" value="F:protein tyrosine phosphatase activity"/>
    <property type="evidence" value="ECO:0007669"/>
    <property type="project" value="UniProtKB-EC"/>
</dbReference>
<organism evidence="6 7">
    <name type="scientific">Clostridium cellulovorans (strain ATCC 35296 / DSM 3052 / OCM 3 / 743B)</name>
    <dbReference type="NCBI Taxonomy" id="573061"/>
    <lineage>
        <taxon>Bacteria</taxon>
        <taxon>Bacillati</taxon>
        <taxon>Bacillota</taxon>
        <taxon>Clostridia</taxon>
        <taxon>Eubacteriales</taxon>
        <taxon>Clostridiaceae</taxon>
        <taxon>Clostridium</taxon>
    </lineage>
</organism>
<dbReference type="PANTHER" id="PTHR39181:SF1">
    <property type="entry name" value="TYROSINE-PROTEIN PHOSPHATASE YWQE"/>
    <property type="match status" value="1"/>
</dbReference>
<dbReference type="OrthoDB" id="9788539at2"/>
<protein>
    <recommendedName>
        <fullName evidence="2">protein-tyrosine-phosphatase</fullName>
        <ecNumber evidence="2">3.1.3.48</ecNumber>
    </recommendedName>
</protein>
<dbReference type="AlphaFoldDB" id="D9SR40"/>
<dbReference type="STRING" id="573061.Clocel_0555"/>
<evidence type="ECO:0000313" key="6">
    <source>
        <dbReference type="EMBL" id="ADL50328.1"/>
    </source>
</evidence>
<evidence type="ECO:0000256" key="1">
    <source>
        <dbReference type="ARBA" id="ARBA00005750"/>
    </source>
</evidence>
<sequence length="256" mass="29272">MIDFHSHIIPNIDDGAENIATTLEMLKISYGEGTSCICATPHFIPEEMEISRSSYDILFKEVVYKKSANIKIITGLELYMSPSIPNLWDKKKIWGINDTNYLIIELPLNSYPNYADDVFYELSIRGVKPIIAHPERNIYLQNNLSKMKDLLGKDILFQVNSGSLTGKFGEDAKNTAHDLVKRNMVHLLGSDAHGSDSRTPKIRKAFDLIKDMNLELYNWILSNEENIINGKPVLPLPIKEEEKKKTIFSFLKKKRK</sequence>
<dbReference type="HOGENOM" id="CLU_085966_1_0_9"/>
<evidence type="ECO:0000256" key="2">
    <source>
        <dbReference type="ARBA" id="ARBA00013064"/>
    </source>
</evidence>
<evidence type="ECO:0000256" key="4">
    <source>
        <dbReference type="ARBA" id="ARBA00022912"/>
    </source>
</evidence>
<dbReference type="EC" id="3.1.3.48" evidence="2"/>